<sequence>MDRILTGLPYIIAGAFQLYEMIIFIYCILSFMPRLYQNPFGQLIVRLVQPFLALIHRALPFLNRQVLDFSPLIALIILQLVQKVIFMVI</sequence>
<protein>
    <submittedName>
        <fullName evidence="2">YggT family protein</fullName>
    </submittedName>
</protein>
<comment type="caution">
    <text evidence="2">The sequence shown here is derived from an EMBL/GenBank/DDBJ whole genome shotgun (WGS) entry which is preliminary data.</text>
</comment>
<keyword evidence="1" id="KW-1133">Transmembrane helix</keyword>
<feature type="transmembrane region" description="Helical" evidence="1">
    <location>
        <begin position="12"/>
        <end position="31"/>
    </location>
</feature>
<evidence type="ECO:0000313" key="3">
    <source>
        <dbReference type="Proteomes" id="UP001596186"/>
    </source>
</evidence>
<dbReference type="EMBL" id="JBHSSN010000014">
    <property type="protein sequence ID" value="MFC6323437.1"/>
    <property type="molecule type" value="Genomic_DNA"/>
</dbReference>
<reference evidence="3" key="1">
    <citation type="journal article" date="2019" name="Int. J. Syst. Evol. Microbiol.">
        <title>The Global Catalogue of Microorganisms (GCM) 10K type strain sequencing project: providing services to taxonomists for standard genome sequencing and annotation.</title>
        <authorList>
            <consortium name="The Broad Institute Genomics Platform"/>
            <consortium name="The Broad Institute Genome Sequencing Center for Infectious Disease"/>
            <person name="Wu L."/>
            <person name="Ma J."/>
        </authorList>
    </citation>
    <scope>NUCLEOTIDE SEQUENCE [LARGE SCALE GENOMIC DNA]</scope>
    <source>
        <strain evidence="3">CCM 8895</strain>
    </source>
</reference>
<dbReference type="Pfam" id="PF02325">
    <property type="entry name" value="CCB3_YggT"/>
    <property type="match status" value="1"/>
</dbReference>
<keyword evidence="1" id="KW-0812">Transmembrane</keyword>
<accession>A0ABW1UWQ0</accession>
<proteinExistence type="predicted"/>
<organism evidence="2 3">
    <name type="scientific">Companilactobacillus baiquanensis</name>
    <dbReference type="NCBI Taxonomy" id="2486005"/>
    <lineage>
        <taxon>Bacteria</taxon>
        <taxon>Bacillati</taxon>
        <taxon>Bacillota</taxon>
        <taxon>Bacilli</taxon>
        <taxon>Lactobacillales</taxon>
        <taxon>Lactobacillaceae</taxon>
        <taxon>Companilactobacillus</taxon>
    </lineage>
</organism>
<dbReference type="InterPro" id="IPR003425">
    <property type="entry name" value="CCB3/YggT"/>
</dbReference>
<evidence type="ECO:0000313" key="2">
    <source>
        <dbReference type="EMBL" id="MFC6323437.1"/>
    </source>
</evidence>
<dbReference type="RefSeq" id="WP_125592310.1">
    <property type="nucleotide sequence ID" value="NZ_JBHSSN010000014.1"/>
</dbReference>
<keyword evidence="3" id="KW-1185">Reference proteome</keyword>
<gene>
    <name evidence="2" type="ORF">ACFP1F_06780</name>
</gene>
<keyword evidence="1" id="KW-0472">Membrane</keyword>
<evidence type="ECO:0000256" key="1">
    <source>
        <dbReference type="SAM" id="Phobius"/>
    </source>
</evidence>
<dbReference type="Proteomes" id="UP001596186">
    <property type="component" value="Unassembled WGS sequence"/>
</dbReference>
<name>A0ABW1UWQ0_9LACO</name>